<evidence type="ECO:0000313" key="10">
    <source>
        <dbReference type="Proteomes" id="UP000188836"/>
    </source>
</evidence>
<keyword evidence="5 7" id="KW-0472">Membrane</keyword>
<feature type="transmembrane region" description="Helical" evidence="7">
    <location>
        <begin position="397"/>
        <end position="418"/>
    </location>
</feature>
<keyword evidence="10" id="KW-1185">Reference proteome</keyword>
<sequence>MVRSSAPAVAGSRAELSENGWVGTGMRGDWFSSLRSGRDEREAAAGAGDSVIDARLLPAASACWLVTIAVLTAGWMVGIAVAIGLTVAAIGLWGLLLTVLAHRYERSRAVVSVLLAAVVLSAGFAVAAAWRDHQVAQHPLRAVPEAASVRVVVTPVDDPKPVRGNSFGGQQRWVIRAGLREFQHAANAVSAGGAVVILAEGSEWAVLPPGQPIEFRARPSAPLHADLTVATLRALGPPDPAGALPWWQHAAGSVRADLAAAAQRALSPDAAGLLPALVVGDTAALPDQVREDFTLAGLQHLHVVSGANFTVLLSAVLFVTRLLTLGPRLSAVCAAGALVMFVIVARPDPSVLRAAAMGAITLLALLTGRRKQALPALCAAVIGLIAIWPALAVQAGFALSVLATGALILLAPSWADWLRARGWWRLPAELVAVSAAAFVITAPLLVALTGTLSVVAVAANVLVAPVVAPITVLGATGAVLACLWIPLAELVLRCTAPPLWWLLSVAERAAAIPGATVVVPGGTSGGLIAALLVGLGIVALRSALVRRLSAAVLLGVAAVVVPLRVWSPGWPPDGWVVAACDVGQGDGLALSVGDRSAVVIDVGPEPRRIRTCLDRLRIEHIPLLILTHPHADHIGGVTGALQGRTVSVVAVAPNELPAGADAGSGSRTGRGVREPFGRHLPPASGEPRGAARPIIDAETAETSSATAAGCPPSHSGRPSGQPTNSGPDTSECADLSSGDGPDADDGPGSMRADRASGDGPDAVASILAAAHIPVLELVAGDQLRFGSVTLEVLAPGSADAAVGEHSVADANNRSLVVAVDTAAGRVLLTGDTEAPVQRSLLRAPERIRADILKVPHHGSRTTAPEFLSAVRPRLAIVSAGSDNTFGHPHPAVLAELEAMGTTVARTDRHGDIAVVPRGSGLNVHTARPFGATRRPPGLQPTQLSSRMLLRPKAACSSRSVCGSPAAHRGIAAENIELLGSAPDHRLVHELQPADISPLAVTFTARLAVFHDRDRRRRTGKPPHGTPPPWPSADAPSGTAPGNGRHRPAALERCCGASDHPDRTSDLWA</sequence>
<dbReference type="PANTHER" id="PTHR30619:SF1">
    <property type="entry name" value="RECOMBINATION PROTEIN 2"/>
    <property type="match status" value="1"/>
</dbReference>
<evidence type="ECO:0000313" key="9">
    <source>
        <dbReference type="EMBL" id="ONM46559.1"/>
    </source>
</evidence>
<evidence type="ECO:0000256" key="5">
    <source>
        <dbReference type="ARBA" id="ARBA00023136"/>
    </source>
</evidence>
<evidence type="ECO:0000256" key="1">
    <source>
        <dbReference type="ARBA" id="ARBA00004651"/>
    </source>
</evidence>
<feature type="compositionally biased region" description="Basic and acidic residues" evidence="6">
    <location>
        <begin position="1058"/>
        <end position="1068"/>
    </location>
</feature>
<feature type="transmembrane region" description="Helical" evidence="7">
    <location>
        <begin position="350"/>
        <end position="366"/>
    </location>
</feature>
<dbReference type="Pfam" id="PF03772">
    <property type="entry name" value="Competence"/>
    <property type="match status" value="1"/>
</dbReference>
<evidence type="ECO:0000256" key="3">
    <source>
        <dbReference type="ARBA" id="ARBA00022692"/>
    </source>
</evidence>
<feature type="transmembrane region" description="Helical" evidence="7">
    <location>
        <begin position="300"/>
        <end position="319"/>
    </location>
</feature>
<feature type="domain" description="Metallo-beta-lactamase" evidence="8">
    <location>
        <begin position="586"/>
        <end position="880"/>
    </location>
</feature>
<dbReference type="EMBL" id="MUMY01000023">
    <property type="protein sequence ID" value="ONM46559.1"/>
    <property type="molecule type" value="Genomic_DNA"/>
</dbReference>
<dbReference type="SUPFAM" id="SSF56281">
    <property type="entry name" value="Metallo-hydrolase/oxidoreductase"/>
    <property type="match status" value="1"/>
</dbReference>
<reference evidence="9 10" key="1">
    <citation type="journal article" date="2016" name="Antonie Van Leeuwenhoek">
        <title>Nocardia donostiensis sp. nov., isolated from human respiratory specimens.</title>
        <authorList>
            <person name="Ercibengoa M."/>
            <person name="Bell M."/>
            <person name="Marimon J.M."/>
            <person name="Humrighouse B."/>
            <person name="Klenk H.P."/>
            <person name="Potter G."/>
            <person name="Perez-Trallero E."/>
        </authorList>
    </citation>
    <scope>NUCLEOTIDE SEQUENCE [LARGE SCALE GENOMIC DNA]</scope>
    <source>
        <strain evidence="9 10">X1655</strain>
    </source>
</reference>
<dbReference type="NCBIfam" id="TIGR00360">
    <property type="entry name" value="ComEC_N-term"/>
    <property type="match status" value="1"/>
</dbReference>
<evidence type="ECO:0000259" key="8">
    <source>
        <dbReference type="SMART" id="SM00849"/>
    </source>
</evidence>
<dbReference type="Gene3D" id="3.60.15.10">
    <property type="entry name" value="Ribonuclease Z/Hydroxyacylglutathione hydrolase-like"/>
    <property type="match status" value="1"/>
</dbReference>
<dbReference type="InterPro" id="IPR004477">
    <property type="entry name" value="ComEC_N"/>
</dbReference>
<feature type="transmembrane region" description="Helical" evidence="7">
    <location>
        <begin position="64"/>
        <end position="97"/>
    </location>
</feature>
<keyword evidence="4 7" id="KW-1133">Transmembrane helix</keyword>
<dbReference type="SMART" id="SM00849">
    <property type="entry name" value="Lactamase_B"/>
    <property type="match status" value="1"/>
</dbReference>
<keyword evidence="2" id="KW-1003">Cell membrane</keyword>
<dbReference type="Pfam" id="PF00753">
    <property type="entry name" value="Lactamase_B"/>
    <property type="match status" value="1"/>
</dbReference>
<feature type="transmembrane region" description="Helical" evidence="7">
    <location>
        <begin position="462"/>
        <end position="487"/>
    </location>
</feature>
<proteinExistence type="predicted"/>
<dbReference type="GO" id="GO:0005886">
    <property type="term" value="C:plasma membrane"/>
    <property type="evidence" value="ECO:0007669"/>
    <property type="project" value="UniProtKB-SubCell"/>
</dbReference>
<comment type="caution">
    <text evidence="9">The sequence shown here is derived from an EMBL/GenBank/DDBJ whole genome shotgun (WGS) entry which is preliminary data.</text>
</comment>
<dbReference type="AlphaFoldDB" id="A0A1V2TAN2"/>
<feature type="transmembrane region" description="Helical" evidence="7">
    <location>
        <begin position="525"/>
        <end position="544"/>
    </location>
</feature>
<organism evidence="9 10">
    <name type="scientific">Nocardia donostiensis</name>
    <dbReference type="NCBI Taxonomy" id="1538463"/>
    <lineage>
        <taxon>Bacteria</taxon>
        <taxon>Bacillati</taxon>
        <taxon>Actinomycetota</taxon>
        <taxon>Actinomycetes</taxon>
        <taxon>Mycobacteriales</taxon>
        <taxon>Nocardiaceae</taxon>
        <taxon>Nocardia</taxon>
    </lineage>
</organism>
<feature type="transmembrane region" description="Helical" evidence="7">
    <location>
        <begin position="109"/>
        <end position="130"/>
    </location>
</feature>
<dbReference type="InterPro" id="IPR036866">
    <property type="entry name" value="RibonucZ/Hydroxyglut_hydro"/>
</dbReference>
<dbReference type="InterPro" id="IPR052159">
    <property type="entry name" value="Competence_DNA_uptake"/>
</dbReference>
<feature type="region of interest" description="Disordered" evidence="6">
    <location>
        <begin position="656"/>
        <end position="759"/>
    </location>
</feature>
<feature type="compositionally biased region" description="Polar residues" evidence="6">
    <location>
        <begin position="716"/>
        <end position="728"/>
    </location>
</feature>
<name>A0A1V2TAN2_9NOCA</name>
<evidence type="ECO:0000256" key="6">
    <source>
        <dbReference type="SAM" id="MobiDB-lite"/>
    </source>
</evidence>
<keyword evidence="3 7" id="KW-0812">Transmembrane</keyword>
<protein>
    <recommendedName>
        <fullName evidence="8">Metallo-beta-lactamase domain-containing protein</fullName>
    </recommendedName>
</protein>
<comment type="subcellular location">
    <subcellularLocation>
        <location evidence="1">Cell membrane</location>
        <topology evidence="1">Multi-pass membrane protein</topology>
    </subcellularLocation>
</comment>
<dbReference type="Proteomes" id="UP000188836">
    <property type="component" value="Unassembled WGS sequence"/>
</dbReference>
<feature type="transmembrane region" description="Helical" evidence="7">
    <location>
        <begin position="326"/>
        <end position="344"/>
    </location>
</feature>
<feature type="transmembrane region" description="Helical" evidence="7">
    <location>
        <begin position="373"/>
        <end position="391"/>
    </location>
</feature>
<dbReference type="InterPro" id="IPR001279">
    <property type="entry name" value="Metallo-B-lactamas"/>
</dbReference>
<gene>
    <name evidence="9" type="ORF">B0T46_22545</name>
</gene>
<feature type="region of interest" description="Disordered" evidence="6">
    <location>
        <begin position="1011"/>
        <end position="1068"/>
    </location>
</feature>
<accession>A0A1V2TAN2</accession>
<dbReference type="PANTHER" id="PTHR30619">
    <property type="entry name" value="DNA INTERNALIZATION/COMPETENCE PROTEIN COMEC/REC2"/>
    <property type="match status" value="1"/>
</dbReference>
<evidence type="ECO:0000256" key="4">
    <source>
        <dbReference type="ARBA" id="ARBA00022989"/>
    </source>
</evidence>
<feature type="transmembrane region" description="Helical" evidence="7">
    <location>
        <begin position="430"/>
        <end position="456"/>
    </location>
</feature>
<evidence type="ECO:0000256" key="7">
    <source>
        <dbReference type="SAM" id="Phobius"/>
    </source>
</evidence>
<dbReference type="STRING" id="1538463.B0T36_03465"/>
<evidence type="ECO:0000256" key="2">
    <source>
        <dbReference type="ARBA" id="ARBA00022475"/>
    </source>
</evidence>